<feature type="region of interest" description="Disordered" evidence="1">
    <location>
        <begin position="1"/>
        <end position="27"/>
    </location>
</feature>
<dbReference type="EMBL" id="CACRXK020015258">
    <property type="protein sequence ID" value="CAB4028120.1"/>
    <property type="molecule type" value="Genomic_DNA"/>
</dbReference>
<protein>
    <submittedName>
        <fullName evidence="2">Uncharacterized protein</fullName>
    </submittedName>
</protein>
<comment type="caution">
    <text evidence="2">The sequence shown here is derived from an EMBL/GenBank/DDBJ whole genome shotgun (WGS) entry which is preliminary data.</text>
</comment>
<feature type="compositionally biased region" description="Basic and acidic residues" evidence="1">
    <location>
        <begin position="1"/>
        <end position="12"/>
    </location>
</feature>
<evidence type="ECO:0000256" key="1">
    <source>
        <dbReference type="SAM" id="MobiDB-lite"/>
    </source>
</evidence>
<sequence length="117" mass="12575">MFAKNRSTEKVHHNVIVKNSSALQPDNSKTIEDDVLLFLRKAISDIRRIKTRPPINHGSGYGSGSGEDRNEGSGGSGGTTDSFSGTGCNDDDEDCSGESSGVESSMFFLLFYLYTGT</sequence>
<dbReference type="AlphaFoldDB" id="A0A6S7JGH8"/>
<feature type="compositionally biased region" description="Low complexity" evidence="1">
    <location>
        <begin position="79"/>
        <end position="88"/>
    </location>
</feature>
<feature type="compositionally biased region" description="Polar residues" evidence="1">
    <location>
        <begin position="17"/>
        <end position="27"/>
    </location>
</feature>
<dbReference type="Proteomes" id="UP001152795">
    <property type="component" value="Unassembled WGS sequence"/>
</dbReference>
<reference evidence="2" key="1">
    <citation type="submission" date="2020-04" db="EMBL/GenBank/DDBJ databases">
        <authorList>
            <person name="Alioto T."/>
            <person name="Alioto T."/>
            <person name="Gomez Garrido J."/>
        </authorList>
    </citation>
    <scope>NUCLEOTIDE SEQUENCE</scope>
    <source>
        <strain evidence="2">A484AB</strain>
    </source>
</reference>
<keyword evidence="3" id="KW-1185">Reference proteome</keyword>
<evidence type="ECO:0000313" key="3">
    <source>
        <dbReference type="Proteomes" id="UP001152795"/>
    </source>
</evidence>
<name>A0A6S7JGH8_PARCT</name>
<feature type="region of interest" description="Disordered" evidence="1">
    <location>
        <begin position="49"/>
        <end position="100"/>
    </location>
</feature>
<organism evidence="2 3">
    <name type="scientific">Paramuricea clavata</name>
    <name type="common">Red gorgonian</name>
    <name type="synonym">Violescent sea-whip</name>
    <dbReference type="NCBI Taxonomy" id="317549"/>
    <lineage>
        <taxon>Eukaryota</taxon>
        <taxon>Metazoa</taxon>
        <taxon>Cnidaria</taxon>
        <taxon>Anthozoa</taxon>
        <taxon>Octocorallia</taxon>
        <taxon>Malacalcyonacea</taxon>
        <taxon>Plexauridae</taxon>
        <taxon>Paramuricea</taxon>
    </lineage>
</organism>
<proteinExistence type="predicted"/>
<gene>
    <name evidence="2" type="ORF">PACLA_8A082150</name>
</gene>
<evidence type="ECO:0000313" key="2">
    <source>
        <dbReference type="EMBL" id="CAB4028120.1"/>
    </source>
</evidence>
<accession>A0A6S7JGH8</accession>